<evidence type="ECO:0000259" key="10">
    <source>
        <dbReference type="Pfam" id="PF02463"/>
    </source>
</evidence>
<accession>A0A133ZX00</accession>
<dbReference type="RefSeq" id="WP_060930672.1">
    <property type="nucleotide sequence ID" value="NZ_KQ959781.1"/>
</dbReference>
<evidence type="ECO:0000256" key="7">
    <source>
        <dbReference type="ARBA" id="ARBA00023204"/>
    </source>
</evidence>
<gene>
    <name evidence="11" type="ORF">HMPREF1866_00758</name>
</gene>
<feature type="domain" description="RecF/RecN/SMC N-terminal" evidence="10">
    <location>
        <begin position="3"/>
        <end position="504"/>
    </location>
</feature>
<organism evidence="11 12">
    <name type="scientific">Lachnoanaerobaculum saburreum</name>
    <dbReference type="NCBI Taxonomy" id="467210"/>
    <lineage>
        <taxon>Bacteria</taxon>
        <taxon>Bacillati</taxon>
        <taxon>Bacillota</taxon>
        <taxon>Clostridia</taxon>
        <taxon>Lachnospirales</taxon>
        <taxon>Lachnospiraceae</taxon>
        <taxon>Lachnoanaerobaculum</taxon>
    </lineage>
</organism>
<comment type="similarity">
    <text evidence="2 9">Belongs to the RecN family.</text>
</comment>
<dbReference type="Pfam" id="PF02463">
    <property type="entry name" value="SMC_N"/>
    <property type="match status" value="1"/>
</dbReference>
<dbReference type="GO" id="GO:0043590">
    <property type="term" value="C:bacterial nucleoid"/>
    <property type="evidence" value="ECO:0007669"/>
    <property type="project" value="TreeGrafter"/>
</dbReference>
<dbReference type="PATRIC" id="fig|467210.3.peg.749"/>
<name>A0A133ZX00_9FIRM</name>
<dbReference type="InterPro" id="IPR027417">
    <property type="entry name" value="P-loop_NTPase"/>
</dbReference>
<keyword evidence="6" id="KW-0067">ATP-binding</keyword>
<dbReference type="PANTHER" id="PTHR11059:SF0">
    <property type="entry name" value="DNA REPAIR PROTEIN RECN"/>
    <property type="match status" value="1"/>
</dbReference>
<evidence type="ECO:0000256" key="5">
    <source>
        <dbReference type="ARBA" id="ARBA00022763"/>
    </source>
</evidence>
<dbReference type="NCBIfam" id="TIGR00634">
    <property type="entry name" value="recN"/>
    <property type="match status" value="1"/>
</dbReference>
<protein>
    <recommendedName>
        <fullName evidence="3 9">DNA repair protein RecN</fullName>
    </recommendedName>
    <alternativeName>
        <fullName evidence="8 9">Recombination protein N</fullName>
    </alternativeName>
</protein>
<reference evidence="12" key="1">
    <citation type="submission" date="2016-01" db="EMBL/GenBank/DDBJ databases">
        <authorList>
            <person name="Mitreva M."/>
            <person name="Pepin K.H."/>
            <person name="Mihindukulasuriya K.A."/>
            <person name="Fulton R."/>
            <person name="Fronick C."/>
            <person name="O'Laughlin M."/>
            <person name="Miner T."/>
            <person name="Herter B."/>
            <person name="Rosa B.A."/>
            <person name="Cordes M."/>
            <person name="Tomlinson C."/>
            <person name="Wollam A."/>
            <person name="Palsikar V.B."/>
            <person name="Mardis E.R."/>
            <person name="Wilson R.K."/>
        </authorList>
    </citation>
    <scope>NUCLEOTIDE SEQUENCE [LARGE SCALE GENOMIC DNA]</scope>
    <source>
        <strain evidence="12">DNF00896</strain>
    </source>
</reference>
<evidence type="ECO:0000256" key="2">
    <source>
        <dbReference type="ARBA" id="ARBA00009441"/>
    </source>
</evidence>
<dbReference type="SUPFAM" id="SSF52540">
    <property type="entry name" value="P-loop containing nucleoside triphosphate hydrolases"/>
    <property type="match status" value="2"/>
</dbReference>
<dbReference type="InterPro" id="IPR004604">
    <property type="entry name" value="DNA_recomb/repair_RecN"/>
</dbReference>
<dbReference type="CDD" id="cd03241">
    <property type="entry name" value="ABC_RecN"/>
    <property type="match status" value="1"/>
</dbReference>
<evidence type="ECO:0000313" key="11">
    <source>
        <dbReference type="EMBL" id="KXB59976.1"/>
    </source>
</evidence>
<keyword evidence="12" id="KW-1185">Reference proteome</keyword>
<evidence type="ECO:0000256" key="4">
    <source>
        <dbReference type="ARBA" id="ARBA00022741"/>
    </source>
</evidence>
<dbReference type="EMBL" id="LSDA01000020">
    <property type="protein sequence ID" value="KXB59976.1"/>
    <property type="molecule type" value="Genomic_DNA"/>
</dbReference>
<dbReference type="Gene3D" id="3.40.50.300">
    <property type="entry name" value="P-loop containing nucleotide triphosphate hydrolases"/>
    <property type="match status" value="2"/>
</dbReference>
<dbReference type="AlphaFoldDB" id="A0A133ZX00"/>
<dbReference type="PIRSF" id="PIRSF003128">
    <property type="entry name" value="RecN"/>
    <property type="match status" value="1"/>
</dbReference>
<sequence length="549" mass="62119">MLIELHIKNLALIKKADIYFKEGLSVLSGETGAGKSILIDSINLALGAKANKDIIRVGENEGFVELIFTLDEKRKEKLKAMDISFEDDILILTRKISTSRSVCRINDETVTLGKLREITDTLIDIHGQHEHQSLLSAGNNLVLLDSFCPKELSKLKSELSNDYGELKKINQKIQEGIDERLRKREIDILDFEINEIKDAKIKENEEEELEQVFKKGKNISKINDVLVELLSELENESIGNNIRDVFDIAALDDSLNVVVSNLNTIEDLISETIHYTNRYLDSLEYNEREYDKVIERLDTIRHIKSKYSNDYHKIQELLKEKENRLNFLKDFGEEVVLLRKSAAKLEESILERCTLISAMRKEVAATLTGKIKEELEDLNFLGVEFEIRFTKKDKISRDGYDAVDFLISTNPGQPMKPLQMVASGGELSRIMLALKTVFASSDDIQTLIFDEIDTGISGKTAVKVGEKLMNISKGRQVLCISHLPQIAVMADQNLFISKSTDGKTTQTNIDLLDKEGKIKEIARLIGGNNLTEGVLKTAREMIQEADSRR</sequence>
<dbReference type="GO" id="GO:0009432">
    <property type="term" value="P:SOS response"/>
    <property type="evidence" value="ECO:0007669"/>
    <property type="project" value="TreeGrafter"/>
</dbReference>
<comment type="function">
    <text evidence="1 9">May be involved in recombinational repair of damaged DNA.</text>
</comment>
<proteinExistence type="inferred from homology"/>
<dbReference type="GO" id="GO:0006310">
    <property type="term" value="P:DNA recombination"/>
    <property type="evidence" value="ECO:0007669"/>
    <property type="project" value="InterPro"/>
</dbReference>
<keyword evidence="7 9" id="KW-0234">DNA repair</keyword>
<evidence type="ECO:0000313" key="12">
    <source>
        <dbReference type="Proteomes" id="UP000070394"/>
    </source>
</evidence>
<dbReference type="PANTHER" id="PTHR11059">
    <property type="entry name" value="DNA REPAIR PROTEIN RECN"/>
    <property type="match status" value="1"/>
</dbReference>
<dbReference type="Proteomes" id="UP000070394">
    <property type="component" value="Unassembled WGS sequence"/>
</dbReference>
<evidence type="ECO:0000256" key="1">
    <source>
        <dbReference type="ARBA" id="ARBA00003618"/>
    </source>
</evidence>
<keyword evidence="4" id="KW-0547">Nucleotide-binding</keyword>
<dbReference type="GO" id="GO:0006281">
    <property type="term" value="P:DNA repair"/>
    <property type="evidence" value="ECO:0007669"/>
    <property type="project" value="UniProtKB-KW"/>
</dbReference>
<evidence type="ECO:0000256" key="8">
    <source>
        <dbReference type="ARBA" id="ARBA00033408"/>
    </source>
</evidence>
<evidence type="ECO:0000256" key="6">
    <source>
        <dbReference type="ARBA" id="ARBA00022840"/>
    </source>
</evidence>
<keyword evidence="5 9" id="KW-0227">DNA damage</keyword>
<dbReference type="InterPro" id="IPR003395">
    <property type="entry name" value="RecF/RecN/SMC_N"/>
</dbReference>
<dbReference type="STRING" id="467210.HMPREF1866_00758"/>
<dbReference type="GO" id="GO:0005524">
    <property type="term" value="F:ATP binding"/>
    <property type="evidence" value="ECO:0007669"/>
    <property type="project" value="UniProtKB-KW"/>
</dbReference>
<evidence type="ECO:0000256" key="3">
    <source>
        <dbReference type="ARBA" id="ARBA00021315"/>
    </source>
</evidence>
<dbReference type="OrthoDB" id="9806954at2"/>
<evidence type="ECO:0000256" key="9">
    <source>
        <dbReference type="PIRNR" id="PIRNR003128"/>
    </source>
</evidence>
<comment type="caution">
    <text evidence="11">The sequence shown here is derived from an EMBL/GenBank/DDBJ whole genome shotgun (WGS) entry which is preliminary data.</text>
</comment>